<dbReference type="Gene3D" id="3.40.50.1820">
    <property type="entry name" value="alpha/beta hydrolase"/>
    <property type="match status" value="1"/>
</dbReference>
<name>A0AAE1QAN6_9EUCA</name>
<evidence type="ECO:0000256" key="2">
    <source>
        <dbReference type="ARBA" id="ARBA00012423"/>
    </source>
</evidence>
<evidence type="ECO:0000259" key="4">
    <source>
        <dbReference type="Pfam" id="PF02230"/>
    </source>
</evidence>
<dbReference type="InterPro" id="IPR003140">
    <property type="entry name" value="PLipase/COase/thioEstase"/>
</dbReference>
<feature type="domain" description="Phospholipase/carboxylesterase/thioesterase" evidence="4">
    <location>
        <begin position="9"/>
        <end position="224"/>
    </location>
</feature>
<gene>
    <name evidence="5" type="ORF">Pmani_006260</name>
</gene>
<dbReference type="SUPFAM" id="SSF53474">
    <property type="entry name" value="alpha/beta-Hydrolases"/>
    <property type="match status" value="1"/>
</dbReference>
<dbReference type="InterPro" id="IPR050565">
    <property type="entry name" value="LYPA1-2/EST-like"/>
</dbReference>
<dbReference type="PANTHER" id="PTHR10655:SF17">
    <property type="entry name" value="LYSOPHOSPHOLIPASE-LIKE PROTEIN 1"/>
    <property type="match status" value="1"/>
</dbReference>
<dbReference type="GO" id="GO:0008474">
    <property type="term" value="F:palmitoyl-(protein) hydrolase activity"/>
    <property type="evidence" value="ECO:0007669"/>
    <property type="project" value="UniProtKB-EC"/>
</dbReference>
<dbReference type="Pfam" id="PF02230">
    <property type="entry name" value="Abhydrolase_2"/>
    <property type="match status" value="1"/>
</dbReference>
<protein>
    <recommendedName>
        <fullName evidence="2">palmitoyl-protein hydrolase</fullName>
        <ecNumber evidence="2">3.1.2.22</ecNumber>
    </recommendedName>
</protein>
<dbReference type="AlphaFoldDB" id="A0AAE1QAN6"/>
<proteinExistence type="inferred from homology"/>
<accession>A0AAE1QAN6</accession>
<dbReference type="EMBL" id="JAWZYT010000478">
    <property type="protein sequence ID" value="KAK4323024.1"/>
    <property type="molecule type" value="Genomic_DNA"/>
</dbReference>
<dbReference type="GO" id="GO:0005737">
    <property type="term" value="C:cytoplasm"/>
    <property type="evidence" value="ECO:0007669"/>
    <property type="project" value="TreeGrafter"/>
</dbReference>
<reference evidence="5" key="1">
    <citation type="submission" date="2023-11" db="EMBL/GenBank/DDBJ databases">
        <title>Genome assemblies of two species of porcelain crab, Petrolisthes cinctipes and Petrolisthes manimaculis (Anomura: Porcellanidae).</title>
        <authorList>
            <person name="Angst P."/>
        </authorList>
    </citation>
    <scope>NUCLEOTIDE SEQUENCE</scope>
    <source>
        <strain evidence="5">PB745_02</strain>
        <tissue evidence="5">Gill</tissue>
    </source>
</reference>
<evidence type="ECO:0000256" key="3">
    <source>
        <dbReference type="ARBA" id="ARBA00022801"/>
    </source>
</evidence>
<evidence type="ECO:0000256" key="1">
    <source>
        <dbReference type="ARBA" id="ARBA00006499"/>
    </source>
</evidence>
<dbReference type="EC" id="3.1.2.22" evidence="2"/>
<dbReference type="PANTHER" id="PTHR10655">
    <property type="entry name" value="LYSOPHOSPHOLIPASE-RELATED"/>
    <property type="match status" value="1"/>
</dbReference>
<sequence length="229" mass="25747">MASQILKISLVAQTKPSHSGTLIFMHGSGGTGAMVRESVKMVLGHHLSFPHIRVLYPTAPLRPYTLSDGSFEHVWFDRPMLKEDAPEHLATIEPTAREINHLIDQEVKLGIDIKRIIIGGFSMGGSMALQMAYRFRPDIGGVFVLSSFLNKESKVYETLSGCPDTPRPPLFMCHGQKDDMVPHSWGQNTFQELQKHHIQGSFHSLPNVSHDISREELTMLKNWIVRQVP</sequence>
<dbReference type="GO" id="GO:0052689">
    <property type="term" value="F:carboxylic ester hydrolase activity"/>
    <property type="evidence" value="ECO:0007669"/>
    <property type="project" value="TreeGrafter"/>
</dbReference>
<dbReference type="Proteomes" id="UP001292094">
    <property type="component" value="Unassembled WGS sequence"/>
</dbReference>
<evidence type="ECO:0000313" key="5">
    <source>
        <dbReference type="EMBL" id="KAK4323024.1"/>
    </source>
</evidence>
<keyword evidence="3" id="KW-0378">Hydrolase</keyword>
<keyword evidence="6" id="KW-1185">Reference proteome</keyword>
<comment type="similarity">
    <text evidence="1">Belongs to the AB hydrolase superfamily. AB hydrolase 2 family.</text>
</comment>
<comment type="caution">
    <text evidence="5">The sequence shown here is derived from an EMBL/GenBank/DDBJ whole genome shotgun (WGS) entry which is preliminary data.</text>
</comment>
<evidence type="ECO:0000313" key="6">
    <source>
        <dbReference type="Proteomes" id="UP001292094"/>
    </source>
</evidence>
<organism evidence="5 6">
    <name type="scientific">Petrolisthes manimaculis</name>
    <dbReference type="NCBI Taxonomy" id="1843537"/>
    <lineage>
        <taxon>Eukaryota</taxon>
        <taxon>Metazoa</taxon>
        <taxon>Ecdysozoa</taxon>
        <taxon>Arthropoda</taxon>
        <taxon>Crustacea</taxon>
        <taxon>Multicrustacea</taxon>
        <taxon>Malacostraca</taxon>
        <taxon>Eumalacostraca</taxon>
        <taxon>Eucarida</taxon>
        <taxon>Decapoda</taxon>
        <taxon>Pleocyemata</taxon>
        <taxon>Anomura</taxon>
        <taxon>Galatheoidea</taxon>
        <taxon>Porcellanidae</taxon>
        <taxon>Petrolisthes</taxon>
    </lineage>
</organism>
<dbReference type="InterPro" id="IPR029058">
    <property type="entry name" value="AB_hydrolase_fold"/>
</dbReference>